<evidence type="ECO:0000256" key="3">
    <source>
        <dbReference type="ARBA" id="ARBA00022670"/>
    </source>
</evidence>
<keyword evidence="2" id="KW-0031">Aminopeptidase</keyword>
<evidence type="ECO:0000313" key="6">
    <source>
        <dbReference type="EMBL" id="MPM05790.1"/>
    </source>
</evidence>
<evidence type="ECO:0000256" key="2">
    <source>
        <dbReference type="ARBA" id="ARBA00022438"/>
    </source>
</evidence>
<evidence type="ECO:0000256" key="4">
    <source>
        <dbReference type="ARBA" id="ARBA00022729"/>
    </source>
</evidence>
<dbReference type="PANTHER" id="PTHR38469:SF1">
    <property type="entry name" value="PERIPLASMIC PEPTIDASE SUBFAMILY S1B"/>
    <property type="match status" value="1"/>
</dbReference>
<comment type="caution">
    <text evidence="6">The sequence shown here is derived from an EMBL/GenBank/DDBJ whole genome shotgun (WGS) entry which is preliminary data.</text>
</comment>
<dbReference type="PANTHER" id="PTHR38469">
    <property type="entry name" value="PERIPLASMIC PEPTIDASE SUBFAMILY S1B"/>
    <property type="match status" value="1"/>
</dbReference>
<keyword evidence="3" id="KW-0645">Protease</keyword>
<dbReference type="GO" id="GO:0006508">
    <property type="term" value="P:proteolysis"/>
    <property type="evidence" value="ECO:0007669"/>
    <property type="project" value="UniProtKB-KW"/>
</dbReference>
<dbReference type="Gene3D" id="2.40.10.10">
    <property type="entry name" value="Trypsin-like serine proteases"/>
    <property type="match status" value="1"/>
</dbReference>
<dbReference type="EC" id="3.4.14.-" evidence="6"/>
<evidence type="ECO:0000256" key="5">
    <source>
        <dbReference type="ARBA" id="ARBA00022801"/>
    </source>
</evidence>
<accession>A0A644WPP9</accession>
<dbReference type="EMBL" id="VSSQ01001166">
    <property type="protein sequence ID" value="MPM05790.1"/>
    <property type="molecule type" value="Genomic_DNA"/>
</dbReference>
<dbReference type="InterPro" id="IPR019500">
    <property type="entry name" value="Pep_S46"/>
</dbReference>
<dbReference type="SUPFAM" id="SSF50494">
    <property type="entry name" value="Trypsin-like serine proteases"/>
    <property type="match status" value="1"/>
</dbReference>
<dbReference type="AlphaFoldDB" id="A0A644WPP9"/>
<comment type="similarity">
    <text evidence="1">Belongs to the peptidase S46 family.</text>
</comment>
<reference evidence="6" key="1">
    <citation type="submission" date="2019-08" db="EMBL/GenBank/DDBJ databases">
        <authorList>
            <person name="Kucharzyk K."/>
            <person name="Murdoch R.W."/>
            <person name="Higgins S."/>
            <person name="Loffler F."/>
        </authorList>
    </citation>
    <scope>NUCLEOTIDE SEQUENCE</scope>
</reference>
<gene>
    <name evidence="6" type="primary">dpp7_8</name>
    <name evidence="6" type="ORF">SDC9_52085</name>
</gene>
<name>A0A644WPP9_9ZZZZ</name>
<dbReference type="InterPro" id="IPR009003">
    <property type="entry name" value="Peptidase_S1_PA"/>
</dbReference>
<organism evidence="6">
    <name type="scientific">bioreactor metagenome</name>
    <dbReference type="NCBI Taxonomy" id="1076179"/>
    <lineage>
        <taxon>unclassified sequences</taxon>
        <taxon>metagenomes</taxon>
        <taxon>ecological metagenomes</taxon>
    </lineage>
</organism>
<protein>
    <submittedName>
        <fullName evidence="6">Dipeptidyl-peptidase 7</fullName>
        <ecNumber evidence="6">3.4.14.-</ecNumber>
    </submittedName>
</protein>
<dbReference type="Pfam" id="PF10459">
    <property type="entry name" value="Peptidase_S46"/>
    <property type="match status" value="1"/>
</dbReference>
<dbReference type="GO" id="GO:0008239">
    <property type="term" value="F:dipeptidyl-peptidase activity"/>
    <property type="evidence" value="ECO:0007669"/>
    <property type="project" value="InterPro"/>
</dbReference>
<proteinExistence type="inferred from homology"/>
<keyword evidence="4" id="KW-0732">Signal</keyword>
<dbReference type="GO" id="GO:0070009">
    <property type="term" value="F:serine-type aminopeptidase activity"/>
    <property type="evidence" value="ECO:0007669"/>
    <property type="project" value="InterPro"/>
</dbReference>
<dbReference type="InterPro" id="IPR043504">
    <property type="entry name" value="Peptidase_S1_PA_chymotrypsin"/>
</dbReference>
<keyword evidence="5 6" id="KW-0378">Hydrolase</keyword>
<evidence type="ECO:0000256" key="1">
    <source>
        <dbReference type="ARBA" id="ARBA00010491"/>
    </source>
</evidence>
<sequence length="740" mass="84075">MRFIIRYSPYHYSPKNPIFVFNYTKFIQTEHINMKKIILLMLSLTIYTGIKADEGMWMLPLIEKLNIQKMHNMGFALTAEEIYSEQSISMKDAVIVFGGGCTGVVVSGQGLIFTNHHCGYGAIQELSSVEHNYLKNGFTAKELSDEIPAPGLTVKFLVSITDVTNRVMSVLTGVNDHTIIKEKQDSVTKVIKEEFSKDNDYLVEVESFYSDNEFYVFVMEEFKDVRLAFTPPSSIGKFGGDTDNWMWPRHTGDFSVFRVYADSTGKPAEYAENNIPYMPKKVIPVSTKGYKAGDFAMIMGNPGSTSRYITSYGLYSRTEATNRARIDIRGEKQTVWRSFMKENEAINIAYAGKYARSSNYWKNSIGMNKAIQKLGIMERKKTAELDFAKWVNESPERITNYGQVLPVLERNYKISFPTRHAMSYLREALLSGVEMPRIAGELEKLLSQNIATDSILKSAKEKYEDYYAEVDVATFAVMLETYRKYVSKTYLPTIYRDIDTKFKGDYTRYAQSVFQKSGFSDLDKFSKKLKAKKINLKNDPALIYLHAVENLLNKLDDDNYAKSRDSIDYATRLLEAGLKEINLAKGTKRYPDANFTMRMTYGSIGGYEPADAVTYNYYTTTKGILEKEISGDMEFDVPARLKETIDKRDFGTYADSETGELIVNFLSNNDITGGNSGSPIFNAKGELLGLAFDGNWEAMSGDIVFEPELQRTINVDVRYMLFIMDKIGGANRLLREITVQ</sequence>